<dbReference type="AlphaFoldDB" id="A0A1Y5IF43"/>
<dbReference type="OMA" id="VMQNKEE"/>
<dbReference type="RefSeq" id="XP_003080506.2">
    <property type="nucleotide sequence ID" value="XM_003080458.2"/>
</dbReference>
<feature type="compositionally biased region" description="Polar residues" evidence="1">
    <location>
        <begin position="7"/>
        <end position="21"/>
    </location>
</feature>
<evidence type="ECO:0000313" key="2">
    <source>
        <dbReference type="EMBL" id="OUS47237.1"/>
    </source>
</evidence>
<dbReference type="Proteomes" id="UP000195557">
    <property type="component" value="Unassembled WGS sequence"/>
</dbReference>
<organism evidence="2">
    <name type="scientific">Ostreococcus tauri</name>
    <name type="common">Marine green alga</name>
    <dbReference type="NCBI Taxonomy" id="70448"/>
    <lineage>
        <taxon>Eukaryota</taxon>
        <taxon>Viridiplantae</taxon>
        <taxon>Chlorophyta</taxon>
        <taxon>Mamiellophyceae</taxon>
        <taxon>Mamiellales</taxon>
        <taxon>Bathycoccaceae</taxon>
        <taxon>Ostreococcus</taxon>
    </lineage>
</organism>
<name>A0A1Y5IF43_OSTTA</name>
<dbReference type="EMBL" id="KZ155778">
    <property type="protein sequence ID" value="OUS47237.1"/>
    <property type="molecule type" value="Genomic_DNA"/>
</dbReference>
<gene>
    <name evidence="2" type="ORF">BE221DRAFT_71809</name>
</gene>
<evidence type="ECO:0000256" key="1">
    <source>
        <dbReference type="SAM" id="MobiDB-lite"/>
    </source>
</evidence>
<feature type="region of interest" description="Disordered" evidence="1">
    <location>
        <begin position="98"/>
        <end position="127"/>
    </location>
</feature>
<sequence length="229" mass="26708">MRRRDLSSQSCRRPARSQSTPRARGRARAVIERAVRWAREDFPEIVWPRPMDDPPRYVEERRARRVHKLTMDEHREVWTKAFGMWRESWANVFRRQNARTASEDAETRETIEEAPSTSGEEREERTLDKEGELLAGEAKRAMRAGRAGFKPLVTYLYETRGRAYRDGVREFIQAYREGFKEVQADYESGKHEETLSGKAASMLAQAEDVLQRAEKTEVPVDDSEETTKK</sequence>
<dbReference type="KEGG" id="ota:OT_ostta07g04130"/>
<accession>A0A1Y5IF43</accession>
<dbReference type="eggNOG" id="ENOG502RXF2">
    <property type="taxonomic scope" value="Eukaryota"/>
</dbReference>
<feature type="compositionally biased region" description="Basic and acidic residues" evidence="1">
    <location>
        <begin position="101"/>
        <end position="111"/>
    </location>
</feature>
<proteinExistence type="predicted"/>
<reference evidence="2" key="1">
    <citation type="submission" date="2017-04" db="EMBL/GenBank/DDBJ databases">
        <title>Population genomics of picophytoplankton unveils novel chromosome hypervariability.</title>
        <authorList>
            <consortium name="DOE Joint Genome Institute"/>
            <person name="Blanc-Mathieu R."/>
            <person name="Krasovec M."/>
            <person name="Hebrard M."/>
            <person name="Yau S."/>
            <person name="Desgranges E."/>
            <person name="Martin J."/>
            <person name="Schackwitz W."/>
            <person name="Kuo A."/>
            <person name="Salin G."/>
            <person name="Donnadieu C."/>
            <person name="Desdevises Y."/>
            <person name="Sanchez-Ferandin S."/>
            <person name="Moreau H."/>
            <person name="Rivals E."/>
            <person name="Grigoriev I.V."/>
            <person name="Grimsley N."/>
            <person name="Eyre-Walker A."/>
            <person name="Piganeau G."/>
        </authorList>
    </citation>
    <scope>NUCLEOTIDE SEQUENCE [LARGE SCALE GENOMIC DNA]</scope>
    <source>
        <strain evidence="2">RCC 1115</strain>
    </source>
</reference>
<dbReference type="OrthoDB" id="498777at2759"/>
<feature type="region of interest" description="Disordered" evidence="1">
    <location>
        <begin position="1"/>
        <end position="27"/>
    </location>
</feature>
<protein>
    <submittedName>
        <fullName evidence="2">Uncharacterized protein</fullName>
    </submittedName>
</protein>